<dbReference type="SMART" id="SM00179">
    <property type="entry name" value="EGF_CA"/>
    <property type="match status" value="1"/>
</dbReference>
<evidence type="ECO:0000256" key="8">
    <source>
        <dbReference type="SAM" id="MobiDB-lite"/>
    </source>
</evidence>
<dbReference type="Gene3D" id="2.10.25.10">
    <property type="entry name" value="Laminin"/>
    <property type="match status" value="2"/>
</dbReference>
<feature type="domain" description="EGF-like" evidence="9">
    <location>
        <begin position="281"/>
        <end position="317"/>
    </location>
</feature>
<keyword evidence="5" id="KW-0221">Differentiation</keyword>
<dbReference type="Gene3D" id="2.10.25.140">
    <property type="match status" value="1"/>
</dbReference>
<dbReference type="PROSITE" id="PS50026">
    <property type="entry name" value="EGF_3"/>
    <property type="match status" value="2"/>
</dbReference>
<evidence type="ECO:0000256" key="2">
    <source>
        <dbReference type="ARBA" id="ARBA00022536"/>
    </source>
</evidence>
<dbReference type="EMBL" id="CP111027">
    <property type="protein sequence ID" value="WAR30104.1"/>
    <property type="molecule type" value="Genomic_DNA"/>
</dbReference>
<evidence type="ECO:0000313" key="10">
    <source>
        <dbReference type="EMBL" id="WAR30104.1"/>
    </source>
</evidence>
<evidence type="ECO:0000256" key="1">
    <source>
        <dbReference type="ARBA" id="ARBA00022473"/>
    </source>
</evidence>
<keyword evidence="2 7" id="KW-0245">EGF-like domain</keyword>
<evidence type="ECO:0000256" key="6">
    <source>
        <dbReference type="ARBA" id="ARBA00023157"/>
    </source>
</evidence>
<dbReference type="Proteomes" id="UP001164746">
    <property type="component" value="Chromosome 16"/>
</dbReference>
<reference evidence="10" key="1">
    <citation type="submission" date="2022-11" db="EMBL/GenBank/DDBJ databases">
        <title>Centuries of genome instability and evolution in soft-shell clam transmissible cancer (bioRxiv).</title>
        <authorList>
            <person name="Hart S.F.M."/>
            <person name="Yonemitsu M.A."/>
            <person name="Giersch R.M."/>
            <person name="Beal B.F."/>
            <person name="Arriagada G."/>
            <person name="Davis B.W."/>
            <person name="Ostrander E.A."/>
            <person name="Goff S.P."/>
            <person name="Metzger M.J."/>
        </authorList>
    </citation>
    <scope>NUCLEOTIDE SEQUENCE</scope>
    <source>
        <strain evidence="10">MELC-2E11</strain>
        <tissue evidence="10">Siphon/mantle</tissue>
    </source>
</reference>
<dbReference type="SUPFAM" id="SSF57196">
    <property type="entry name" value="EGF/Laminin"/>
    <property type="match status" value="2"/>
</dbReference>
<keyword evidence="6 7" id="KW-1015">Disulfide bond</keyword>
<dbReference type="PROSITE" id="PS00022">
    <property type="entry name" value="EGF_1"/>
    <property type="match status" value="2"/>
</dbReference>
<evidence type="ECO:0000256" key="5">
    <source>
        <dbReference type="ARBA" id="ARBA00022782"/>
    </source>
</evidence>
<dbReference type="Pfam" id="PF00008">
    <property type="entry name" value="EGF"/>
    <property type="match status" value="1"/>
</dbReference>
<sequence length="330" mass="36711">MYEHARWFPTCPHIVICKGKDYVEKARLGEHPSISKQKEKVNQSDEQESSISRQETAMEAAAEFGYHMDWIRIAARIYSEREGPNSQFQASDLMSILMEMEDDPSMAINYTAGSGSCCNTTGDGNDVIADNMTSYGVSDAICFPNEYGPHCNFCIPHDTCTEGHYTCDVYTGNRLCLPGYTGVDCLTKIDTEAEVVEYHVRCPENECRNGGFCTSGRCCCNPGFKGDLCEVEIIECQNDSCLNGGICKDLVNGFKCLCKHGYSGSQCEVNITAHAQTQPPRDSNCQSRTCMNNGTCFELDVFVYCVCPLWFSGDNCEKDMRPSGMPIFLR</sequence>
<dbReference type="InterPro" id="IPR001881">
    <property type="entry name" value="EGF-like_Ca-bd_dom"/>
</dbReference>
<keyword evidence="1" id="KW-0217">Developmental protein</keyword>
<keyword evidence="4" id="KW-0677">Repeat</keyword>
<accession>A0ABY7G990</accession>
<evidence type="ECO:0000256" key="4">
    <source>
        <dbReference type="ARBA" id="ARBA00022737"/>
    </source>
</evidence>
<gene>
    <name evidence="10" type="ORF">MAR_003672</name>
</gene>
<dbReference type="InterPro" id="IPR001774">
    <property type="entry name" value="DSL"/>
</dbReference>
<name>A0ABY7G990_MYAAR</name>
<comment type="caution">
    <text evidence="7">Lacks conserved residue(s) required for the propagation of feature annotation.</text>
</comment>
<evidence type="ECO:0000256" key="3">
    <source>
        <dbReference type="ARBA" id="ARBA00022729"/>
    </source>
</evidence>
<feature type="region of interest" description="Disordered" evidence="8">
    <location>
        <begin position="33"/>
        <end position="54"/>
    </location>
</feature>
<dbReference type="PROSITE" id="PS00010">
    <property type="entry name" value="ASX_HYDROXYL"/>
    <property type="match status" value="1"/>
</dbReference>
<evidence type="ECO:0000256" key="7">
    <source>
        <dbReference type="PROSITE-ProRule" id="PRU00076"/>
    </source>
</evidence>
<evidence type="ECO:0000259" key="9">
    <source>
        <dbReference type="PROSITE" id="PS50026"/>
    </source>
</evidence>
<protein>
    <submittedName>
        <fullName evidence="10">FBP1-like protein</fullName>
    </submittedName>
</protein>
<dbReference type="PANTHER" id="PTHR24049">
    <property type="entry name" value="CRUMBS FAMILY MEMBER"/>
    <property type="match status" value="1"/>
</dbReference>
<dbReference type="SMART" id="SM00181">
    <property type="entry name" value="EGF"/>
    <property type="match status" value="3"/>
</dbReference>
<dbReference type="InterPro" id="IPR000742">
    <property type="entry name" value="EGF"/>
</dbReference>
<dbReference type="InterPro" id="IPR051022">
    <property type="entry name" value="Notch_Cell-Fate_Det"/>
</dbReference>
<dbReference type="Pfam" id="PF01414">
    <property type="entry name" value="DSL"/>
    <property type="match status" value="1"/>
</dbReference>
<dbReference type="PROSITE" id="PS01186">
    <property type="entry name" value="EGF_2"/>
    <property type="match status" value="2"/>
</dbReference>
<organism evidence="10 11">
    <name type="scientific">Mya arenaria</name>
    <name type="common">Soft-shell clam</name>
    <dbReference type="NCBI Taxonomy" id="6604"/>
    <lineage>
        <taxon>Eukaryota</taxon>
        <taxon>Metazoa</taxon>
        <taxon>Spiralia</taxon>
        <taxon>Lophotrochozoa</taxon>
        <taxon>Mollusca</taxon>
        <taxon>Bivalvia</taxon>
        <taxon>Autobranchia</taxon>
        <taxon>Heteroconchia</taxon>
        <taxon>Euheterodonta</taxon>
        <taxon>Imparidentia</taxon>
        <taxon>Neoheterodontei</taxon>
        <taxon>Myida</taxon>
        <taxon>Myoidea</taxon>
        <taxon>Myidae</taxon>
        <taxon>Mya</taxon>
    </lineage>
</organism>
<feature type="disulfide bond" evidence="7">
    <location>
        <begin position="258"/>
        <end position="267"/>
    </location>
</feature>
<keyword evidence="3" id="KW-0732">Signal</keyword>
<dbReference type="InterPro" id="IPR000152">
    <property type="entry name" value="EGF-type_Asp/Asn_hydroxyl_site"/>
</dbReference>
<dbReference type="PANTHER" id="PTHR24049:SF22">
    <property type="entry name" value="DROSOPHILA CRUMBS HOMOLOG"/>
    <property type="match status" value="1"/>
</dbReference>
<evidence type="ECO:0000313" key="11">
    <source>
        <dbReference type="Proteomes" id="UP001164746"/>
    </source>
</evidence>
<dbReference type="CDD" id="cd00054">
    <property type="entry name" value="EGF_CA"/>
    <property type="match status" value="1"/>
</dbReference>
<feature type="domain" description="EGF-like" evidence="9">
    <location>
        <begin position="232"/>
        <end position="268"/>
    </location>
</feature>
<feature type="disulfide bond" evidence="7">
    <location>
        <begin position="307"/>
        <end position="316"/>
    </location>
</feature>
<dbReference type="SMART" id="SM00051">
    <property type="entry name" value="DSL"/>
    <property type="match status" value="1"/>
</dbReference>
<keyword evidence="11" id="KW-1185">Reference proteome</keyword>
<proteinExistence type="predicted"/>